<dbReference type="InterPro" id="IPR000223">
    <property type="entry name" value="Pept_S26A_signal_pept_1"/>
</dbReference>
<reference evidence="10" key="1">
    <citation type="journal article" date="2021" name="PeerJ">
        <title>Extensive microbial diversity within the chicken gut microbiome revealed by metagenomics and culture.</title>
        <authorList>
            <person name="Gilroy R."/>
            <person name="Ravi A."/>
            <person name="Getino M."/>
            <person name="Pursley I."/>
            <person name="Horton D.L."/>
            <person name="Alikhan N.F."/>
            <person name="Baker D."/>
            <person name="Gharbi K."/>
            <person name="Hall N."/>
            <person name="Watson M."/>
            <person name="Adriaenssens E.M."/>
            <person name="Foster-Nyarko E."/>
            <person name="Jarju S."/>
            <person name="Secka A."/>
            <person name="Antonio M."/>
            <person name="Oren A."/>
            <person name="Chaudhuri R.R."/>
            <person name="La Ragione R."/>
            <person name="Hildebrand F."/>
            <person name="Pallen M.J."/>
        </authorList>
    </citation>
    <scope>NUCLEOTIDE SEQUENCE</scope>
    <source>
        <strain evidence="10">421</strain>
    </source>
</reference>
<dbReference type="PANTHER" id="PTHR43390:SF1">
    <property type="entry name" value="CHLOROPLAST PROCESSING PEPTIDASE"/>
    <property type="match status" value="1"/>
</dbReference>
<keyword evidence="7" id="KW-1133">Transmembrane helix</keyword>
<dbReference type="GO" id="GO:0009003">
    <property type="term" value="F:signal peptidase activity"/>
    <property type="evidence" value="ECO:0007669"/>
    <property type="project" value="UniProtKB-EC"/>
</dbReference>
<keyword evidence="7" id="KW-0472">Membrane</keyword>
<evidence type="ECO:0000256" key="1">
    <source>
        <dbReference type="ARBA" id="ARBA00000677"/>
    </source>
</evidence>
<evidence type="ECO:0000256" key="8">
    <source>
        <dbReference type="SAM" id="MobiDB-lite"/>
    </source>
</evidence>
<comment type="subcellular location">
    <subcellularLocation>
        <location evidence="2">Cell membrane</location>
        <topology evidence="2">Single-pass type II membrane protein</topology>
    </subcellularLocation>
    <subcellularLocation>
        <location evidence="7">Membrane</location>
        <topology evidence="7">Single-pass type II membrane protein</topology>
    </subcellularLocation>
</comment>
<evidence type="ECO:0000256" key="3">
    <source>
        <dbReference type="ARBA" id="ARBA00009370"/>
    </source>
</evidence>
<name>A0A9D1RDC4_9FIRM</name>
<dbReference type="GO" id="GO:0005886">
    <property type="term" value="C:plasma membrane"/>
    <property type="evidence" value="ECO:0007669"/>
    <property type="project" value="UniProtKB-SubCell"/>
</dbReference>
<protein>
    <recommendedName>
        <fullName evidence="4 7">Signal peptidase I</fullName>
        <ecNumber evidence="4 7">3.4.21.89</ecNumber>
    </recommendedName>
</protein>
<sequence length="306" mass="34552">MVCKKCGFDGIEENGDWITCPNCGAKYFNTNISPELSATKQIDEIENHISEAHQTNREWTNGGAAAGSDVPADSQEKKQGGKKKKTRKKGKIEEAINFLLPIVIAVIIALLLKRFVFANAVVPTGSMKNTINERDRIIASRIAYINSEPERYDIILFYFPDDESQIFVKRVIGLPGETVTIVDGETFITDKEGNTYQTDQSFVTTEEPLGDYGPYYIPEQGEVITTDGLYCYAENGMTVGYSQFIDKYCTTNENGEYVVAENLYFCMGDNRNESHDSRFWENTYVSESKILGEAKFKYYPEFESLD</sequence>
<dbReference type="Pfam" id="PF10502">
    <property type="entry name" value="Peptidase_S26"/>
    <property type="match status" value="1"/>
</dbReference>
<dbReference type="InterPro" id="IPR019533">
    <property type="entry name" value="Peptidase_S26"/>
</dbReference>
<evidence type="ECO:0000256" key="6">
    <source>
        <dbReference type="PIRSR" id="PIRSR600223-1"/>
    </source>
</evidence>
<feature type="active site" evidence="6">
    <location>
        <position position="126"/>
    </location>
</feature>
<evidence type="ECO:0000313" key="11">
    <source>
        <dbReference type="Proteomes" id="UP000824205"/>
    </source>
</evidence>
<comment type="caution">
    <text evidence="10">The sequence shown here is derived from an EMBL/GenBank/DDBJ whole genome shotgun (WGS) entry which is preliminary data.</text>
</comment>
<dbReference type="InterPro" id="IPR019758">
    <property type="entry name" value="Pept_S26A_signal_pept_1_CS"/>
</dbReference>
<keyword evidence="7" id="KW-0812">Transmembrane</keyword>
<gene>
    <name evidence="10" type="primary">lepB</name>
    <name evidence="10" type="ORF">IAA48_06670</name>
</gene>
<dbReference type="InterPro" id="IPR036286">
    <property type="entry name" value="LexA/Signal_pep-like_sf"/>
</dbReference>
<dbReference type="Proteomes" id="UP000824205">
    <property type="component" value="Unassembled WGS sequence"/>
</dbReference>
<dbReference type="CDD" id="cd06462">
    <property type="entry name" value="Peptidase_S24_S26"/>
    <property type="match status" value="1"/>
</dbReference>
<keyword evidence="5 7" id="KW-0378">Hydrolase</keyword>
<evidence type="ECO:0000256" key="4">
    <source>
        <dbReference type="ARBA" id="ARBA00013208"/>
    </source>
</evidence>
<proteinExistence type="inferred from homology"/>
<evidence type="ECO:0000256" key="5">
    <source>
        <dbReference type="ARBA" id="ARBA00022801"/>
    </source>
</evidence>
<dbReference type="Gene3D" id="2.10.109.10">
    <property type="entry name" value="Umud Fragment, subunit A"/>
    <property type="match status" value="1"/>
</dbReference>
<feature type="domain" description="Peptidase S26" evidence="9">
    <location>
        <begin position="97"/>
        <end position="299"/>
    </location>
</feature>
<dbReference type="EMBL" id="DXGE01000028">
    <property type="protein sequence ID" value="HIW86166.1"/>
    <property type="molecule type" value="Genomic_DNA"/>
</dbReference>
<dbReference type="PROSITE" id="PS00760">
    <property type="entry name" value="SPASE_I_2"/>
    <property type="match status" value="1"/>
</dbReference>
<feature type="region of interest" description="Disordered" evidence="8">
    <location>
        <begin position="54"/>
        <end position="86"/>
    </location>
</feature>
<accession>A0A9D1RDC4</accession>
<reference evidence="10" key="2">
    <citation type="submission" date="2021-04" db="EMBL/GenBank/DDBJ databases">
        <authorList>
            <person name="Gilroy R."/>
        </authorList>
    </citation>
    <scope>NUCLEOTIDE SEQUENCE</scope>
    <source>
        <strain evidence="10">421</strain>
    </source>
</reference>
<dbReference type="EC" id="3.4.21.89" evidence="4 7"/>
<evidence type="ECO:0000256" key="7">
    <source>
        <dbReference type="RuleBase" id="RU362042"/>
    </source>
</evidence>
<evidence type="ECO:0000259" key="9">
    <source>
        <dbReference type="Pfam" id="PF10502"/>
    </source>
</evidence>
<dbReference type="InterPro" id="IPR019757">
    <property type="entry name" value="Pept_S26A_signal_pept_1_Lys-AS"/>
</dbReference>
<dbReference type="PROSITE" id="PS00761">
    <property type="entry name" value="SPASE_I_3"/>
    <property type="match status" value="1"/>
</dbReference>
<dbReference type="GO" id="GO:0004252">
    <property type="term" value="F:serine-type endopeptidase activity"/>
    <property type="evidence" value="ECO:0007669"/>
    <property type="project" value="InterPro"/>
</dbReference>
<dbReference type="PANTHER" id="PTHR43390">
    <property type="entry name" value="SIGNAL PEPTIDASE I"/>
    <property type="match status" value="1"/>
</dbReference>
<dbReference type="AlphaFoldDB" id="A0A9D1RDC4"/>
<evidence type="ECO:0000256" key="2">
    <source>
        <dbReference type="ARBA" id="ARBA00004401"/>
    </source>
</evidence>
<evidence type="ECO:0000313" key="10">
    <source>
        <dbReference type="EMBL" id="HIW86166.1"/>
    </source>
</evidence>
<keyword evidence="7" id="KW-0645">Protease</keyword>
<dbReference type="SUPFAM" id="SSF51306">
    <property type="entry name" value="LexA/Signal peptidase"/>
    <property type="match status" value="1"/>
</dbReference>
<feature type="transmembrane region" description="Helical" evidence="7">
    <location>
        <begin position="95"/>
        <end position="112"/>
    </location>
</feature>
<dbReference type="NCBIfam" id="TIGR02227">
    <property type="entry name" value="sigpep_I_bact"/>
    <property type="match status" value="1"/>
</dbReference>
<comment type="catalytic activity">
    <reaction evidence="1 7">
        <text>Cleavage of hydrophobic, N-terminal signal or leader sequences from secreted and periplasmic proteins.</text>
        <dbReference type="EC" id="3.4.21.89"/>
    </reaction>
</comment>
<dbReference type="GO" id="GO:0006465">
    <property type="term" value="P:signal peptide processing"/>
    <property type="evidence" value="ECO:0007669"/>
    <property type="project" value="InterPro"/>
</dbReference>
<dbReference type="PRINTS" id="PR00727">
    <property type="entry name" value="LEADERPTASE"/>
</dbReference>
<organism evidence="10 11">
    <name type="scientific">Candidatus Eubacterium faecipullorum</name>
    <dbReference type="NCBI Taxonomy" id="2838571"/>
    <lineage>
        <taxon>Bacteria</taxon>
        <taxon>Bacillati</taxon>
        <taxon>Bacillota</taxon>
        <taxon>Clostridia</taxon>
        <taxon>Eubacteriales</taxon>
        <taxon>Eubacteriaceae</taxon>
        <taxon>Eubacterium</taxon>
    </lineage>
</organism>
<comment type="similarity">
    <text evidence="3 7">Belongs to the peptidase S26 family.</text>
</comment>
<dbReference type="CDD" id="cd06530">
    <property type="entry name" value="S26_SPase_I"/>
    <property type="match status" value="1"/>
</dbReference>
<feature type="active site" evidence="6">
    <location>
        <position position="169"/>
    </location>
</feature>